<evidence type="ECO:0000259" key="10">
    <source>
        <dbReference type="Pfam" id="PF02602"/>
    </source>
</evidence>
<gene>
    <name evidence="11" type="ordered locus">AM1_4654</name>
</gene>
<dbReference type="eggNOG" id="COG1587">
    <property type="taxonomic scope" value="Bacteria"/>
</dbReference>
<evidence type="ECO:0000313" key="11">
    <source>
        <dbReference type="EMBL" id="ABW29627.1"/>
    </source>
</evidence>
<keyword evidence="2 8" id="KW-0489">Methyltransferase</keyword>
<dbReference type="HOGENOM" id="CLU_011276_6_0_3"/>
<dbReference type="Gene3D" id="3.40.1010.10">
    <property type="entry name" value="Cobalt-precorrin-4 Transmethylase, Domain 1"/>
    <property type="match status" value="1"/>
</dbReference>
<evidence type="ECO:0000256" key="6">
    <source>
        <dbReference type="ARBA" id="ARBA00023444"/>
    </source>
</evidence>
<keyword evidence="3 8" id="KW-0808">Transferase</keyword>
<dbReference type="STRING" id="329726.AM1_4654"/>
<dbReference type="NCBIfam" id="NF004790">
    <property type="entry name" value="PRK06136.1"/>
    <property type="match status" value="1"/>
</dbReference>
<name>B0C0D5_ACAM1</name>
<dbReference type="PANTHER" id="PTHR45790">
    <property type="entry name" value="SIROHEME SYNTHASE-RELATED"/>
    <property type="match status" value="1"/>
</dbReference>
<dbReference type="Gene3D" id="3.40.50.10090">
    <property type="match status" value="2"/>
</dbReference>
<dbReference type="InterPro" id="IPR035996">
    <property type="entry name" value="4pyrrol_Methylase_sf"/>
</dbReference>
<feature type="domain" description="Tetrapyrrole methylase" evidence="9">
    <location>
        <begin position="17"/>
        <end position="223"/>
    </location>
</feature>
<dbReference type="Pfam" id="PF02602">
    <property type="entry name" value="HEM4"/>
    <property type="match status" value="1"/>
</dbReference>
<evidence type="ECO:0000256" key="5">
    <source>
        <dbReference type="ARBA" id="ARBA00023244"/>
    </source>
</evidence>
<evidence type="ECO:0000256" key="7">
    <source>
        <dbReference type="ARBA" id="ARBA00054030"/>
    </source>
</evidence>
<keyword evidence="12" id="KW-1185">Reference proteome</keyword>
<keyword evidence="5" id="KW-0627">Porphyrin biosynthesis</keyword>
<dbReference type="Pfam" id="PF00590">
    <property type="entry name" value="TP_methylase"/>
    <property type="match status" value="1"/>
</dbReference>
<dbReference type="CDD" id="cd06578">
    <property type="entry name" value="HemD"/>
    <property type="match status" value="1"/>
</dbReference>
<dbReference type="PANTHER" id="PTHR45790:SF3">
    <property type="entry name" value="S-ADENOSYL-L-METHIONINE-DEPENDENT UROPORPHYRINOGEN III METHYLTRANSFERASE, CHLOROPLASTIC"/>
    <property type="match status" value="1"/>
</dbReference>
<dbReference type="InterPro" id="IPR003754">
    <property type="entry name" value="4pyrrol_synth_uPrphyn_synth"/>
</dbReference>
<proteinExistence type="inferred from homology"/>
<feature type="domain" description="Tetrapyrrole biosynthesis uroporphyrinogen III synthase" evidence="10">
    <location>
        <begin position="298"/>
        <end position="532"/>
    </location>
</feature>
<dbReference type="KEGG" id="amr:AM1_4654"/>
<dbReference type="InterPro" id="IPR014776">
    <property type="entry name" value="4pyrrole_Mease_sub2"/>
</dbReference>
<dbReference type="InterPro" id="IPR003043">
    <property type="entry name" value="Uropor_MeTrfase_CS"/>
</dbReference>
<dbReference type="InterPro" id="IPR000878">
    <property type="entry name" value="4pyrrol_Mease"/>
</dbReference>
<dbReference type="PROSITE" id="PS00840">
    <property type="entry name" value="SUMT_2"/>
    <property type="match status" value="1"/>
</dbReference>
<dbReference type="GO" id="GO:0004851">
    <property type="term" value="F:uroporphyrin-III C-methyltransferase activity"/>
    <property type="evidence" value="ECO:0007669"/>
    <property type="project" value="UniProtKB-EC"/>
</dbReference>
<dbReference type="EC" id="2.1.1.107" evidence="1"/>
<keyword evidence="4" id="KW-0949">S-adenosyl-L-methionine</keyword>
<evidence type="ECO:0000313" key="12">
    <source>
        <dbReference type="Proteomes" id="UP000000268"/>
    </source>
</evidence>
<dbReference type="EMBL" id="CP000828">
    <property type="protein sequence ID" value="ABW29627.1"/>
    <property type="molecule type" value="Genomic_DNA"/>
</dbReference>
<evidence type="ECO:0000256" key="1">
    <source>
        <dbReference type="ARBA" id="ARBA00012162"/>
    </source>
</evidence>
<dbReference type="FunFam" id="3.40.1010.10:FF:000001">
    <property type="entry name" value="Siroheme synthase"/>
    <property type="match status" value="1"/>
</dbReference>
<dbReference type="eggNOG" id="COG0007">
    <property type="taxonomic scope" value="Bacteria"/>
</dbReference>
<dbReference type="InterPro" id="IPR014777">
    <property type="entry name" value="4pyrrole_Mease_sub1"/>
</dbReference>
<dbReference type="NCBIfam" id="TIGR01469">
    <property type="entry name" value="cobA_cysG_Cterm"/>
    <property type="match status" value="1"/>
</dbReference>
<evidence type="ECO:0000256" key="8">
    <source>
        <dbReference type="RuleBase" id="RU003960"/>
    </source>
</evidence>
<accession>B0C0D5</accession>
<dbReference type="SUPFAM" id="SSF69618">
    <property type="entry name" value="HemD-like"/>
    <property type="match status" value="1"/>
</dbReference>
<evidence type="ECO:0000256" key="2">
    <source>
        <dbReference type="ARBA" id="ARBA00022603"/>
    </source>
</evidence>
<dbReference type="AlphaFoldDB" id="B0C0D5"/>
<protein>
    <recommendedName>
        <fullName evidence="1">uroporphyrinogen-III C-methyltransferase</fullName>
        <ecNumber evidence="1">2.1.1.107</ecNumber>
    </recommendedName>
</protein>
<organism evidence="11 12">
    <name type="scientific">Acaryochloris marina (strain MBIC 11017)</name>
    <dbReference type="NCBI Taxonomy" id="329726"/>
    <lineage>
        <taxon>Bacteria</taxon>
        <taxon>Bacillati</taxon>
        <taxon>Cyanobacteriota</taxon>
        <taxon>Cyanophyceae</taxon>
        <taxon>Acaryochloridales</taxon>
        <taxon>Acaryochloridaceae</taxon>
        <taxon>Acaryochloris</taxon>
    </lineage>
</organism>
<evidence type="ECO:0000256" key="4">
    <source>
        <dbReference type="ARBA" id="ARBA00022691"/>
    </source>
</evidence>
<dbReference type="InterPro" id="IPR036108">
    <property type="entry name" value="4pyrrol_syn_uPrphyn_synt_sf"/>
</dbReference>
<dbReference type="Proteomes" id="UP000000268">
    <property type="component" value="Chromosome"/>
</dbReference>
<dbReference type="GO" id="GO:0019354">
    <property type="term" value="P:siroheme biosynthetic process"/>
    <property type="evidence" value="ECO:0007669"/>
    <property type="project" value="InterPro"/>
</dbReference>
<dbReference type="CDD" id="cd11642">
    <property type="entry name" value="SUMT"/>
    <property type="match status" value="1"/>
</dbReference>
<dbReference type="OrthoDB" id="9815856at2"/>
<dbReference type="RefSeq" id="WP_012164929.1">
    <property type="nucleotide sequence ID" value="NC_009925.1"/>
</dbReference>
<comment type="pathway">
    <text evidence="6">Porphyrin-containing compound metabolism.</text>
</comment>
<reference evidence="11 12" key="1">
    <citation type="journal article" date="2008" name="Proc. Natl. Acad. Sci. U.S.A.">
        <title>Niche adaptation and genome expansion in the chlorophyll d-producing cyanobacterium Acaryochloris marina.</title>
        <authorList>
            <person name="Swingley W.D."/>
            <person name="Chen M."/>
            <person name="Cheung P.C."/>
            <person name="Conrad A.L."/>
            <person name="Dejesa L.C."/>
            <person name="Hao J."/>
            <person name="Honchak B.M."/>
            <person name="Karbach L.E."/>
            <person name="Kurdoglu A."/>
            <person name="Lahiri S."/>
            <person name="Mastrian S.D."/>
            <person name="Miyashita H."/>
            <person name="Page L."/>
            <person name="Ramakrishna P."/>
            <person name="Satoh S."/>
            <person name="Sattley W.M."/>
            <person name="Shimada Y."/>
            <person name="Taylor H.L."/>
            <person name="Tomo T."/>
            <person name="Tsuchiya T."/>
            <person name="Wang Z.T."/>
            <person name="Raymond J."/>
            <person name="Mimuro M."/>
            <person name="Blankenship R.E."/>
            <person name="Touchman J.W."/>
        </authorList>
    </citation>
    <scope>NUCLEOTIDE SEQUENCE [LARGE SCALE GENOMIC DNA]</scope>
    <source>
        <strain evidence="12">MBIC 11017</strain>
    </source>
</reference>
<evidence type="ECO:0000256" key="3">
    <source>
        <dbReference type="ARBA" id="ARBA00022679"/>
    </source>
</evidence>
<evidence type="ECO:0000259" key="9">
    <source>
        <dbReference type="Pfam" id="PF00590"/>
    </source>
</evidence>
<dbReference type="FunFam" id="3.40.50.10090:FF:000001">
    <property type="entry name" value="Bifunctional uroporphyrinogen-III C-methyltransferase/uroporphyrinogen-III synthase"/>
    <property type="match status" value="1"/>
</dbReference>
<sequence length="542" mass="58452">MSENNYSTTQTPKSQGKVFIIGAGPGEHNYLTVMGQNLLAQADVILYDALINPELLNLVKKTCLKIPVGKRGKGPSTPQTEIDRRLVAYCCQGYQVVRLKSGDPFVFGRTTSEVLALHAAGCAVEVLPGISSALAAPLFAGIPLTDAQLGQHFTVLSAHAPERLDWSVLAQLDTLVILMGARQLETIVHHLRHHSQPEQHPIAIIRWGGRRQQQVWTGTLGTIVAQTQGESLSPCVIVVGKVVNLQPTLGLSFPTNSEYAHRSDSAQCSMGATSLQSTLPLAGKTILVTRAVAQSKTFSQSLMSMGATVVDMPALEIGPPSSWKALDGAIASLDRFDWLILTSANGVTRFLDRLFHAGLDTRALASVKIAVVGRKTAKTLEQQGLKADYIPPNFVADALVEHFPGEALTGQTLLFPRVESGGRDVLVKQLTQKGATVVEVAAYQSRCPATIAPQALHALRTQTVDIVTFASSKTVRYFYQLLQQAVGEGKPQAWLTPLKVASIGPQTSLTCQELLGRVDIEAEEYTLDGLTQSIVDHYQTQD</sequence>
<dbReference type="InterPro" id="IPR006366">
    <property type="entry name" value="CobA/CysG_C"/>
</dbReference>
<dbReference type="GO" id="GO:0032259">
    <property type="term" value="P:methylation"/>
    <property type="evidence" value="ECO:0007669"/>
    <property type="project" value="UniProtKB-KW"/>
</dbReference>
<comment type="similarity">
    <text evidence="8">Belongs to the precorrin methyltransferase family.</text>
</comment>
<comment type="function">
    <text evidence="7">Catalyzes the two successive C-2 and C-7 methylation reactions involved in the conversion of uroporphyrinogen III to precorrin-2 via the intermediate formation of precorrin-1. It is a step in the biosynthesis of both cobalamin (vitamin B12) and siroheme.</text>
</comment>
<dbReference type="InterPro" id="IPR050161">
    <property type="entry name" value="Siro_Cobalamin_biosynth"/>
</dbReference>
<dbReference type="SUPFAM" id="SSF53790">
    <property type="entry name" value="Tetrapyrrole methylase"/>
    <property type="match status" value="1"/>
</dbReference>
<dbReference type="GO" id="GO:0004852">
    <property type="term" value="F:uroporphyrinogen-III synthase activity"/>
    <property type="evidence" value="ECO:0007669"/>
    <property type="project" value="InterPro"/>
</dbReference>
<dbReference type="Gene3D" id="3.30.950.10">
    <property type="entry name" value="Methyltransferase, Cobalt-precorrin-4 Transmethylase, Domain 2"/>
    <property type="match status" value="1"/>
</dbReference>